<feature type="transmembrane region" description="Helical" evidence="5">
    <location>
        <begin position="144"/>
        <end position="169"/>
    </location>
</feature>
<accession>A0AAE1LP23</accession>
<evidence type="ECO:0000256" key="3">
    <source>
        <dbReference type="ARBA" id="ARBA00022989"/>
    </source>
</evidence>
<dbReference type="EMBL" id="JAHWGI010001285">
    <property type="protein sequence ID" value="KAK3927411.1"/>
    <property type="molecule type" value="Genomic_DNA"/>
</dbReference>
<sequence length="476" mass="51614">MKKKGHDNEGFQHSVPLEIPPLQTSKVNLVYPAPEDDLYDPFSQRPQTLQYSDFGAWAHMVKGGMGTGIMAMPMAFKYGGFVLGLVGTPVVGIVAVHCVCLLVATAQHLYVRARMPAMTMPEVAYYAFKCGPSYLRRQAVYARFFVQAVLFLTYFFTIISYSIFIGAAIQQLVELWVGEAVLDSRVYIAILALPLVPLGQVRQMRQLVPCSVMANICIVVGFGITLYYLLDEAPTLDRVSMGPTAIGIPIFFSTAIYSMEGIGTVMPVENTMRNPGRLGGWNGIATRAMAFVVAIFTAIGVLGYLKFGDLVKGSIVLNLDDAIPAQVVKALLAVAITLTHPLQFYVVCELVGPVVENRVSTPNLRNWAQIGMRITLVTLSLLVAILVPNLELVIALMGAVLFSSLGLLIPAGVHLVSELAQWEDEKLKRPGASMPARVLLTVLKDAVLLTLSLLTTCAGVYSALVDNDSKSDPAQS</sequence>
<dbReference type="AlphaFoldDB" id="A0AAE1LP23"/>
<proteinExistence type="predicted"/>
<evidence type="ECO:0000313" key="7">
    <source>
        <dbReference type="EMBL" id="KAK3927411.1"/>
    </source>
</evidence>
<evidence type="ECO:0000256" key="2">
    <source>
        <dbReference type="ARBA" id="ARBA00022692"/>
    </source>
</evidence>
<name>A0AAE1LP23_9NEOP</name>
<reference evidence="7" key="1">
    <citation type="submission" date="2021-07" db="EMBL/GenBank/DDBJ databases">
        <authorList>
            <person name="Catto M.A."/>
            <person name="Jacobson A."/>
            <person name="Kennedy G."/>
            <person name="Labadie P."/>
            <person name="Hunt B.G."/>
            <person name="Srinivasan R."/>
        </authorList>
    </citation>
    <scope>NUCLEOTIDE SEQUENCE</scope>
    <source>
        <strain evidence="7">PL_HMW_Pooled</strain>
        <tissue evidence="7">Head</tissue>
    </source>
</reference>
<keyword evidence="8" id="KW-1185">Reference proteome</keyword>
<feature type="transmembrane region" description="Helical" evidence="5">
    <location>
        <begin position="175"/>
        <end position="195"/>
    </location>
</feature>
<comment type="subcellular location">
    <subcellularLocation>
        <location evidence="1">Membrane</location>
        <topology evidence="1">Multi-pass membrane protein</topology>
    </subcellularLocation>
</comment>
<evidence type="ECO:0000256" key="4">
    <source>
        <dbReference type="ARBA" id="ARBA00023136"/>
    </source>
</evidence>
<gene>
    <name evidence="7" type="ORF">KUF71_015695</name>
</gene>
<dbReference type="PANTHER" id="PTHR22950">
    <property type="entry name" value="AMINO ACID TRANSPORTER"/>
    <property type="match status" value="1"/>
</dbReference>
<feature type="transmembrane region" description="Helical" evidence="5">
    <location>
        <begin position="288"/>
        <end position="307"/>
    </location>
</feature>
<dbReference type="GO" id="GO:0015179">
    <property type="term" value="F:L-amino acid transmembrane transporter activity"/>
    <property type="evidence" value="ECO:0007669"/>
    <property type="project" value="TreeGrafter"/>
</dbReference>
<feature type="transmembrane region" description="Helical" evidence="5">
    <location>
        <begin position="54"/>
        <end position="76"/>
    </location>
</feature>
<feature type="transmembrane region" description="Helical" evidence="5">
    <location>
        <begin position="367"/>
        <end position="387"/>
    </location>
</feature>
<feature type="transmembrane region" description="Helical" evidence="5">
    <location>
        <begin position="438"/>
        <end position="464"/>
    </location>
</feature>
<dbReference type="Pfam" id="PF01490">
    <property type="entry name" value="Aa_trans"/>
    <property type="match status" value="1"/>
</dbReference>
<evidence type="ECO:0000313" key="8">
    <source>
        <dbReference type="Proteomes" id="UP001219518"/>
    </source>
</evidence>
<dbReference type="GO" id="GO:0005774">
    <property type="term" value="C:vacuolar membrane"/>
    <property type="evidence" value="ECO:0007669"/>
    <property type="project" value="TreeGrafter"/>
</dbReference>
<organism evidence="7 8">
    <name type="scientific">Frankliniella fusca</name>
    <dbReference type="NCBI Taxonomy" id="407009"/>
    <lineage>
        <taxon>Eukaryota</taxon>
        <taxon>Metazoa</taxon>
        <taxon>Ecdysozoa</taxon>
        <taxon>Arthropoda</taxon>
        <taxon>Hexapoda</taxon>
        <taxon>Insecta</taxon>
        <taxon>Pterygota</taxon>
        <taxon>Neoptera</taxon>
        <taxon>Paraneoptera</taxon>
        <taxon>Thysanoptera</taxon>
        <taxon>Terebrantia</taxon>
        <taxon>Thripoidea</taxon>
        <taxon>Thripidae</taxon>
        <taxon>Frankliniella</taxon>
    </lineage>
</organism>
<dbReference type="Proteomes" id="UP001219518">
    <property type="component" value="Unassembled WGS sequence"/>
</dbReference>
<dbReference type="InterPro" id="IPR013057">
    <property type="entry name" value="AA_transpt_TM"/>
</dbReference>
<comment type="caution">
    <text evidence="7">The sequence shown here is derived from an EMBL/GenBank/DDBJ whole genome shotgun (WGS) entry which is preliminary data.</text>
</comment>
<evidence type="ECO:0000259" key="6">
    <source>
        <dbReference type="Pfam" id="PF01490"/>
    </source>
</evidence>
<feature type="transmembrane region" description="Helical" evidence="5">
    <location>
        <begin position="250"/>
        <end position="268"/>
    </location>
</feature>
<evidence type="ECO:0000256" key="1">
    <source>
        <dbReference type="ARBA" id="ARBA00004141"/>
    </source>
</evidence>
<feature type="transmembrane region" description="Helical" evidence="5">
    <location>
        <begin position="207"/>
        <end position="230"/>
    </location>
</feature>
<feature type="transmembrane region" description="Helical" evidence="5">
    <location>
        <begin position="393"/>
        <end position="417"/>
    </location>
</feature>
<keyword evidence="4 5" id="KW-0472">Membrane</keyword>
<feature type="transmembrane region" description="Helical" evidence="5">
    <location>
        <begin position="82"/>
        <end position="105"/>
    </location>
</feature>
<keyword evidence="3 5" id="KW-1133">Transmembrane helix</keyword>
<keyword evidence="2 5" id="KW-0812">Transmembrane</keyword>
<reference evidence="7" key="2">
    <citation type="journal article" date="2023" name="BMC Genomics">
        <title>Pest status, molecular evolution, and epigenetic factors derived from the genome assembly of Frankliniella fusca, a thysanopteran phytovirus vector.</title>
        <authorList>
            <person name="Catto M.A."/>
            <person name="Labadie P.E."/>
            <person name="Jacobson A.L."/>
            <person name="Kennedy G.G."/>
            <person name="Srinivasan R."/>
            <person name="Hunt B.G."/>
        </authorList>
    </citation>
    <scope>NUCLEOTIDE SEQUENCE</scope>
    <source>
        <strain evidence="7">PL_HMW_Pooled</strain>
    </source>
</reference>
<dbReference type="PANTHER" id="PTHR22950:SF494">
    <property type="entry name" value="GH04538P"/>
    <property type="match status" value="1"/>
</dbReference>
<protein>
    <submittedName>
        <fullName evidence="7">Proton-coupled amino acid transporter-like protein pathetic</fullName>
    </submittedName>
</protein>
<feature type="domain" description="Amino acid transporter transmembrane" evidence="6">
    <location>
        <begin position="56"/>
        <end position="415"/>
    </location>
</feature>
<evidence type="ECO:0000256" key="5">
    <source>
        <dbReference type="SAM" id="Phobius"/>
    </source>
</evidence>